<dbReference type="AlphaFoldDB" id="A0A345CY44"/>
<gene>
    <name evidence="1" type="ORF">AV903_23900</name>
</gene>
<evidence type="ECO:0000313" key="2">
    <source>
        <dbReference type="Proteomes" id="UP000264980"/>
    </source>
</evidence>
<proteinExistence type="predicted"/>
<name>A0A345CY44_9GAMM</name>
<reference evidence="1 2" key="1">
    <citation type="submission" date="2016-01" db="EMBL/GenBank/DDBJ databases">
        <authorList>
            <person name="Oliw E.H."/>
        </authorList>
    </citation>
    <scope>NUCLEOTIDE SEQUENCE [LARGE SCALE GENOMIC DNA]</scope>
    <source>
        <strain evidence="1 2">MDcuke</strain>
    </source>
</reference>
<protein>
    <submittedName>
        <fullName evidence="1">Uncharacterized protein</fullName>
    </submittedName>
</protein>
<dbReference type="RefSeq" id="WP_233481395.1">
    <property type="nucleotide sequence ID" value="NZ_CP013970.1"/>
</dbReference>
<sequence length="80" mass="9126">MNKEMTWFTIGRVLCIEIISGGDAECNIREVFIKVRHLGGHEQMYLYTGGSILKATNNDVISFFFVAGEDDYSYKILEII</sequence>
<accession>A0A345CY44</accession>
<dbReference type="EMBL" id="CP013970">
    <property type="protein sequence ID" value="AXF78361.1"/>
    <property type="molecule type" value="Genomic_DNA"/>
</dbReference>
<dbReference type="Proteomes" id="UP000264980">
    <property type="component" value="Chromosome"/>
</dbReference>
<evidence type="ECO:0000313" key="1">
    <source>
        <dbReference type="EMBL" id="AXF78361.1"/>
    </source>
</evidence>
<organism evidence="1 2">
    <name type="scientific">Erwinia tracheiphila</name>
    <dbReference type="NCBI Taxonomy" id="65700"/>
    <lineage>
        <taxon>Bacteria</taxon>
        <taxon>Pseudomonadati</taxon>
        <taxon>Pseudomonadota</taxon>
        <taxon>Gammaproteobacteria</taxon>
        <taxon>Enterobacterales</taxon>
        <taxon>Erwiniaceae</taxon>
        <taxon>Erwinia</taxon>
    </lineage>
</organism>